<accession>A0A815Z9I4</accession>
<sequence>MESKHLNCLKDTHSASTNCGPVGGDVAAAISREVGKRSNIAIAVRSTGNIKPKLLNSLILLQINKRAFSFKTEINITSNDILTLAVASAQTLLGVIPGVGPFLALGFTVIWSLMGPKFEEEEVSLETQVQGYVQEAIALSKTKIYEGKLIQVHENLDFYNRSAMDWFNDNSSTTKRDIVRMRFSTAYDKVTGIVNIGGAQDYLYAIISSTTLAHQFIITLLKD</sequence>
<organism evidence="1 3">
    <name type="scientific">Didymodactylos carnosus</name>
    <dbReference type="NCBI Taxonomy" id="1234261"/>
    <lineage>
        <taxon>Eukaryota</taxon>
        <taxon>Metazoa</taxon>
        <taxon>Spiralia</taxon>
        <taxon>Gnathifera</taxon>
        <taxon>Rotifera</taxon>
        <taxon>Eurotatoria</taxon>
        <taxon>Bdelloidea</taxon>
        <taxon>Philodinida</taxon>
        <taxon>Philodinidae</taxon>
        <taxon>Didymodactylos</taxon>
    </lineage>
</organism>
<gene>
    <name evidence="1" type="ORF">GPM918_LOCUS41132</name>
    <name evidence="2" type="ORF">SRO942_LOCUS42151</name>
</gene>
<feature type="non-terminal residue" evidence="1">
    <location>
        <position position="1"/>
    </location>
</feature>
<dbReference type="AlphaFoldDB" id="A0A815Z9I4"/>
<dbReference type="InterPro" id="IPR036716">
    <property type="entry name" value="Pest_crys_N_sf"/>
</dbReference>
<dbReference type="EMBL" id="CAJNOQ010031733">
    <property type="protein sequence ID" value="CAF1581549.1"/>
    <property type="molecule type" value="Genomic_DNA"/>
</dbReference>
<protein>
    <submittedName>
        <fullName evidence="1">Uncharacterized protein</fullName>
    </submittedName>
</protein>
<dbReference type="Proteomes" id="UP000663829">
    <property type="component" value="Unassembled WGS sequence"/>
</dbReference>
<comment type="caution">
    <text evidence="1">The sequence shown here is derived from an EMBL/GenBank/DDBJ whole genome shotgun (WGS) entry which is preliminary data.</text>
</comment>
<evidence type="ECO:0000313" key="3">
    <source>
        <dbReference type="Proteomes" id="UP000663829"/>
    </source>
</evidence>
<proteinExistence type="predicted"/>
<evidence type="ECO:0000313" key="1">
    <source>
        <dbReference type="EMBL" id="CAF1581549.1"/>
    </source>
</evidence>
<dbReference type="Proteomes" id="UP000681722">
    <property type="component" value="Unassembled WGS sequence"/>
</dbReference>
<dbReference type="Gene3D" id="1.20.190.10">
    <property type="entry name" value="Pesticidal crystal protein, N-terminal domain"/>
    <property type="match status" value="1"/>
</dbReference>
<reference evidence="1" key="1">
    <citation type="submission" date="2021-02" db="EMBL/GenBank/DDBJ databases">
        <authorList>
            <person name="Nowell W R."/>
        </authorList>
    </citation>
    <scope>NUCLEOTIDE SEQUENCE</scope>
</reference>
<name>A0A815Z9I4_9BILA</name>
<evidence type="ECO:0000313" key="2">
    <source>
        <dbReference type="EMBL" id="CAF4449419.1"/>
    </source>
</evidence>
<dbReference type="GO" id="GO:0090729">
    <property type="term" value="F:toxin activity"/>
    <property type="evidence" value="ECO:0007669"/>
    <property type="project" value="InterPro"/>
</dbReference>
<dbReference type="EMBL" id="CAJOBC010097709">
    <property type="protein sequence ID" value="CAF4449419.1"/>
    <property type="molecule type" value="Genomic_DNA"/>
</dbReference>
<keyword evidence="3" id="KW-1185">Reference proteome</keyword>
<dbReference type="SUPFAM" id="SSF56849">
    <property type="entry name" value="delta-Endotoxin (insectocide), N-terminal domain"/>
    <property type="match status" value="1"/>
</dbReference>